<gene>
    <name evidence="2" type="ORF">SAMN04488519_1175</name>
</gene>
<feature type="transmembrane region" description="Helical" evidence="1">
    <location>
        <begin position="18"/>
        <end position="37"/>
    </location>
</feature>
<evidence type="ECO:0000256" key="1">
    <source>
        <dbReference type="SAM" id="Phobius"/>
    </source>
</evidence>
<keyword evidence="3" id="KW-1185">Reference proteome</keyword>
<evidence type="ECO:0000313" key="3">
    <source>
        <dbReference type="Proteomes" id="UP000199564"/>
    </source>
</evidence>
<keyword evidence="1" id="KW-0812">Transmembrane</keyword>
<name>A0A1I5K4I2_9BACT</name>
<proteinExistence type="predicted"/>
<evidence type="ECO:0000313" key="2">
    <source>
        <dbReference type="EMBL" id="SFO79643.1"/>
    </source>
</evidence>
<keyword evidence="1" id="KW-0472">Membrane</keyword>
<organism evidence="2 3">
    <name type="scientific">Algoriphagus ornithinivorans</name>
    <dbReference type="NCBI Taxonomy" id="226506"/>
    <lineage>
        <taxon>Bacteria</taxon>
        <taxon>Pseudomonadati</taxon>
        <taxon>Bacteroidota</taxon>
        <taxon>Cytophagia</taxon>
        <taxon>Cytophagales</taxon>
        <taxon>Cyclobacteriaceae</taxon>
        <taxon>Algoriphagus</taxon>
    </lineage>
</organism>
<dbReference type="Proteomes" id="UP000199564">
    <property type="component" value="Unassembled WGS sequence"/>
</dbReference>
<protein>
    <submittedName>
        <fullName evidence="2">Uncharacterized protein</fullName>
    </submittedName>
</protein>
<dbReference type="EMBL" id="FOVW01000017">
    <property type="protein sequence ID" value="SFO79643.1"/>
    <property type="molecule type" value="Genomic_DNA"/>
</dbReference>
<accession>A0A1I5K4I2</accession>
<dbReference type="AlphaFoldDB" id="A0A1I5K4I2"/>
<reference evidence="3" key="1">
    <citation type="submission" date="2016-10" db="EMBL/GenBank/DDBJ databases">
        <authorList>
            <person name="Varghese N."/>
            <person name="Submissions S."/>
        </authorList>
    </citation>
    <scope>NUCLEOTIDE SEQUENCE [LARGE SCALE GENOMIC DNA]</scope>
    <source>
        <strain evidence="3">DSM 15282</strain>
    </source>
</reference>
<dbReference type="RefSeq" id="WP_091655700.1">
    <property type="nucleotide sequence ID" value="NZ_FOVW01000017.1"/>
</dbReference>
<sequence>MEENQSKTSFFKNMKPELLMASLAVLISFLTLFVYLYQSSLMKTQQKMSVWPHVTFGPSWGSDYLAINLINKGVGPALVKGVRVAINGQNVDGIESLMEYVPDSLQSEFNYSSIFPGQVIMVGEDIQLLQIQNPKSISYLLNLLRAGKIQIEVCYCSIYEDCWMSNGISVNESEC</sequence>
<keyword evidence="1" id="KW-1133">Transmembrane helix</keyword>